<comment type="caution">
    <text evidence="2">The sequence shown here is derived from an EMBL/GenBank/DDBJ whole genome shotgun (WGS) entry which is preliminary data.</text>
</comment>
<name>A0A4Y9Z3W4_9AGAM</name>
<sequence>MPLFKMHLALDIFHSRTWSSRTWSNQTPRFLGQPPRVSRQFGAKGNLLSLAQSFDQLQSHVHNVAEQANWLIPLVILAYRNKHSGTLSTSRPSFRRFAPYLVRHKEAPDSTRLRGSPSRTAEDARHPMASTSLARAIIIISRIRCLRPGNTGATNLRVQLHERLAACATHHLAAYTHPLVLAPPACPWSARVASGSRTNPLLAAHPRYQYLSTSHEPLRLPKLLWAALRSVSEQCLRICGPVVSGQHHDNRAVPKSSLSLGTLDSHVDVPLRPMANIRREYPDTTHPPRVACVVLYYRAMYTIKPAHENWCKSPQMQTADHACDVGKIFMTFIDELFMATSPRSSGRKSLFSYIQTSVGTDSSLAAAIADNPSVPERRRLIWAMQLQDALGRSEGDYNGQHHRLSFKLLFVLSYASVRDRDMNTGIVPTFFHLVHLRVVS</sequence>
<feature type="region of interest" description="Disordered" evidence="1">
    <location>
        <begin position="107"/>
        <end position="126"/>
    </location>
</feature>
<dbReference type="Proteomes" id="UP000298327">
    <property type="component" value="Unassembled WGS sequence"/>
</dbReference>
<accession>A0A4Y9Z3W4</accession>
<dbReference type="EMBL" id="SEOQ01000159">
    <property type="protein sequence ID" value="TFY68531.1"/>
    <property type="molecule type" value="Genomic_DNA"/>
</dbReference>
<proteinExistence type="predicted"/>
<protein>
    <submittedName>
        <fullName evidence="2">Uncharacterized protein</fullName>
    </submittedName>
</protein>
<evidence type="ECO:0000256" key="1">
    <source>
        <dbReference type="SAM" id="MobiDB-lite"/>
    </source>
</evidence>
<reference evidence="2 3" key="1">
    <citation type="submission" date="2019-02" db="EMBL/GenBank/DDBJ databases">
        <title>Genome sequencing of the rare red list fungi Dentipellis fragilis.</title>
        <authorList>
            <person name="Buettner E."/>
            <person name="Kellner H."/>
        </authorList>
    </citation>
    <scope>NUCLEOTIDE SEQUENCE [LARGE SCALE GENOMIC DNA]</scope>
    <source>
        <strain evidence="2 3">DSM 105465</strain>
    </source>
</reference>
<evidence type="ECO:0000313" key="3">
    <source>
        <dbReference type="Proteomes" id="UP000298327"/>
    </source>
</evidence>
<dbReference type="AlphaFoldDB" id="A0A4Y9Z3W4"/>
<keyword evidence="3" id="KW-1185">Reference proteome</keyword>
<organism evidence="2 3">
    <name type="scientific">Dentipellis fragilis</name>
    <dbReference type="NCBI Taxonomy" id="205917"/>
    <lineage>
        <taxon>Eukaryota</taxon>
        <taxon>Fungi</taxon>
        <taxon>Dikarya</taxon>
        <taxon>Basidiomycota</taxon>
        <taxon>Agaricomycotina</taxon>
        <taxon>Agaricomycetes</taxon>
        <taxon>Russulales</taxon>
        <taxon>Hericiaceae</taxon>
        <taxon>Dentipellis</taxon>
    </lineage>
</organism>
<evidence type="ECO:0000313" key="2">
    <source>
        <dbReference type="EMBL" id="TFY68531.1"/>
    </source>
</evidence>
<gene>
    <name evidence="2" type="ORF">EVG20_g3517</name>
</gene>